<evidence type="ECO:0000259" key="8">
    <source>
        <dbReference type="Pfam" id="PF08281"/>
    </source>
</evidence>
<dbReference type="GO" id="GO:0016987">
    <property type="term" value="F:sigma factor activity"/>
    <property type="evidence" value="ECO:0007669"/>
    <property type="project" value="UniProtKB-KW"/>
</dbReference>
<dbReference type="Gene3D" id="1.10.10.10">
    <property type="entry name" value="Winged helix-like DNA-binding domain superfamily/Winged helix DNA-binding domain"/>
    <property type="match status" value="1"/>
</dbReference>
<sequence length="183" mass="21688">MRFNYLKHITDGLDKPGLFSELMMTYGKDVWHYAYFMTKRRDLADDITQDVFVKVYEHLDTFRGGSSVKSWLLTITRNTSLDYLKTAWIRRVQLVPSWFRQDYQRSAENEWFSSEEKNHIWSLVLDLPRKQREVLLLFAHHHLSMKEIAELLELSEGTVKSRLHRARQAMGSLMSASLSERSE</sequence>
<protein>
    <recommendedName>
        <fullName evidence="6">RNA polymerase sigma factor</fullName>
    </recommendedName>
</protein>
<evidence type="ECO:0000256" key="5">
    <source>
        <dbReference type="ARBA" id="ARBA00023163"/>
    </source>
</evidence>
<dbReference type="SUPFAM" id="SSF88659">
    <property type="entry name" value="Sigma3 and sigma4 domains of RNA polymerase sigma factors"/>
    <property type="match status" value="1"/>
</dbReference>
<dbReference type="Pfam" id="PF04542">
    <property type="entry name" value="Sigma70_r2"/>
    <property type="match status" value="1"/>
</dbReference>
<dbReference type="GO" id="GO:0003677">
    <property type="term" value="F:DNA binding"/>
    <property type="evidence" value="ECO:0007669"/>
    <property type="project" value="UniProtKB-KW"/>
</dbReference>
<dbReference type="InterPro" id="IPR007627">
    <property type="entry name" value="RNA_pol_sigma70_r2"/>
</dbReference>
<dbReference type="PANTHER" id="PTHR43133">
    <property type="entry name" value="RNA POLYMERASE ECF-TYPE SIGMA FACTO"/>
    <property type="match status" value="1"/>
</dbReference>
<dbReference type="SUPFAM" id="SSF88946">
    <property type="entry name" value="Sigma2 domain of RNA polymerase sigma factors"/>
    <property type="match status" value="1"/>
</dbReference>
<name>A0A3T1D0M7_9BACL</name>
<keyword evidence="2 6" id="KW-0805">Transcription regulation</keyword>
<dbReference type="InterPro" id="IPR036388">
    <property type="entry name" value="WH-like_DNA-bd_sf"/>
</dbReference>
<proteinExistence type="inferred from homology"/>
<dbReference type="InterPro" id="IPR013324">
    <property type="entry name" value="RNA_pol_sigma_r3/r4-like"/>
</dbReference>
<evidence type="ECO:0000256" key="2">
    <source>
        <dbReference type="ARBA" id="ARBA00023015"/>
    </source>
</evidence>
<evidence type="ECO:0000256" key="3">
    <source>
        <dbReference type="ARBA" id="ARBA00023082"/>
    </source>
</evidence>
<reference evidence="9 10" key="1">
    <citation type="submission" date="2019-01" db="EMBL/GenBank/DDBJ databases">
        <title>Complete genome sequence of Cohnella hallensis HS21 isolated from Korean fir (Abies koreana) rhizospheric soil.</title>
        <authorList>
            <person name="Jiang L."/>
            <person name="Kang S.W."/>
            <person name="Kim S."/>
            <person name="Jung J."/>
            <person name="Kim C.Y."/>
            <person name="Kim D.H."/>
            <person name="Kim S.W."/>
            <person name="Lee J."/>
        </authorList>
    </citation>
    <scope>NUCLEOTIDE SEQUENCE [LARGE SCALE GENOMIC DNA]</scope>
    <source>
        <strain evidence="9 10">HS21</strain>
    </source>
</reference>
<dbReference type="RefSeq" id="WP_232058091.1">
    <property type="nucleotide sequence ID" value="NZ_AP019400.1"/>
</dbReference>
<keyword evidence="5 6" id="KW-0804">Transcription</keyword>
<keyword evidence="3 6" id="KW-0731">Sigma factor</keyword>
<keyword evidence="10" id="KW-1185">Reference proteome</keyword>
<dbReference type="InterPro" id="IPR039425">
    <property type="entry name" value="RNA_pol_sigma-70-like"/>
</dbReference>
<dbReference type="Proteomes" id="UP000289856">
    <property type="component" value="Chromosome"/>
</dbReference>
<evidence type="ECO:0000256" key="6">
    <source>
        <dbReference type="RuleBase" id="RU000716"/>
    </source>
</evidence>
<dbReference type="AlphaFoldDB" id="A0A3T1D0M7"/>
<keyword evidence="4 6" id="KW-0238">DNA-binding</keyword>
<dbReference type="PANTHER" id="PTHR43133:SF46">
    <property type="entry name" value="RNA POLYMERASE SIGMA-70 FACTOR ECF SUBFAMILY"/>
    <property type="match status" value="1"/>
</dbReference>
<evidence type="ECO:0000313" key="9">
    <source>
        <dbReference type="EMBL" id="BBI31662.1"/>
    </source>
</evidence>
<dbReference type="KEGG" id="cohn:KCTCHS21_10610"/>
<dbReference type="GO" id="GO:0006352">
    <property type="term" value="P:DNA-templated transcription initiation"/>
    <property type="evidence" value="ECO:0007669"/>
    <property type="project" value="InterPro"/>
</dbReference>
<dbReference type="NCBIfam" id="TIGR02937">
    <property type="entry name" value="sigma70-ECF"/>
    <property type="match status" value="1"/>
</dbReference>
<gene>
    <name evidence="9" type="ORF">KCTCHS21_10610</name>
</gene>
<evidence type="ECO:0000259" key="7">
    <source>
        <dbReference type="Pfam" id="PF04542"/>
    </source>
</evidence>
<dbReference type="InterPro" id="IPR013325">
    <property type="entry name" value="RNA_pol_sigma_r2"/>
</dbReference>
<dbReference type="CDD" id="cd06171">
    <property type="entry name" value="Sigma70_r4"/>
    <property type="match status" value="1"/>
</dbReference>
<evidence type="ECO:0000256" key="1">
    <source>
        <dbReference type="ARBA" id="ARBA00010641"/>
    </source>
</evidence>
<dbReference type="PROSITE" id="PS01063">
    <property type="entry name" value="SIGMA70_ECF"/>
    <property type="match status" value="1"/>
</dbReference>
<organism evidence="9 10">
    <name type="scientific">Cohnella abietis</name>
    <dbReference type="NCBI Taxonomy" id="2507935"/>
    <lineage>
        <taxon>Bacteria</taxon>
        <taxon>Bacillati</taxon>
        <taxon>Bacillota</taxon>
        <taxon>Bacilli</taxon>
        <taxon>Bacillales</taxon>
        <taxon>Paenibacillaceae</taxon>
        <taxon>Cohnella</taxon>
    </lineage>
</organism>
<evidence type="ECO:0000256" key="4">
    <source>
        <dbReference type="ARBA" id="ARBA00023125"/>
    </source>
</evidence>
<dbReference type="Pfam" id="PF08281">
    <property type="entry name" value="Sigma70_r4_2"/>
    <property type="match status" value="1"/>
</dbReference>
<dbReference type="EMBL" id="AP019400">
    <property type="protein sequence ID" value="BBI31662.1"/>
    <property type="molecule type" value="Genomic_DNA"/>
</dbReference>
<feature type="domain" description="RNA polymerase sigma-70 region 2" evidence="7">
    <location>
        <begin position="22"/>
        <end position="88"/>
    </location>
</feature>
<accession>A0A3T1D0M7</accession>
<dbReference type="Gene3D" id="1.10.1740.10">
    <property type="match status" value="1"/>
</dbReference>
<comment type="similarity">
    <text evidence="1 6">Belongs to the sigma-70 factor family. ECF subfamily.</text>
</comment>
<dbReference type="GO" id="GO:0006950">
    <property type="term" value="P:response to stress"/>
    <property type="evidence" value="ECO:0007669"/>
    <property type="project" value="UniProtKB-ARBA"/>
</dbReference>
<dbReference type="InterPro" id="IPR000838">
    <property type="entry name" value="RNA_pol_sigma70_ECF_CS"/>
</dbReference>
<dbReference type="InterPro" id="IPR014284">
    <property type="entry name" value="RNA_pol_sigma-70_dom"/>
</dbReference>
<evidence type="ECO:0000313" key="10">
    <source>
        <dbReference type="Proteomes" id="UP000289856"/>
    </source>
</evidence>
<feature type="domain" description="RNA polymerase sigma factor 70 region 4 type 2" evidence="8">
    <location>
        <begin position="121"/>
        <end position="170"/>
    </location>
</feature>
<dbReference type="InterPro" id="IPR013249">
    <property type="entry name" value="RNA_pol_sigma70_r4_t2"/>
</dbReference>